<name>A0A834V8V8_SARSC</name>
<feature type="region of interest" description="Disordered" evidence="8">
    <location>
        <begin position="131"/>
        <end position="171"/>
    </location>
</feature>
<feature type="region of interest" description="Disordered" evidence="8">
    <location>
        <begin position="494"/>
        <end position="559"/>
    </location>
</feature>
<dbReference type="SMART" id="SM00389">
    <property type="entry name" value="HOX"/>
    <property type="match status" value="1"/>
</dbReference>
<dbReference type="GO" id="GO:0000978">
    <property type="term" value="F:RNA polymerase II cis-regulatory region sequence-specific DNA binding"/>
    <property type="evidence" value="ECO:0007669"/>
    <property type="project" value="TreeGrafter"/>
</dbReference>
<dbReference type="InterPro" id="IPR001356">
    <property type="entry name" value="HD"/>
</dbReference>
<organism evidence="10">
    <name type="scientific">Sarcoptes scabiei</name>
    <name type="common">Itch mite</name>
    <name type="synonym">Acarus scabiei</name>
    <dbReference type="NCBI Taxonomy" id="52283"/>
    <lineage>
        <taxon>Eukaryota</taxon>
        <taxon>Metazoa</taxon>
        <taxon>Ecdysozoa</taxon>
        <taxon>Arthropoda</taxon>
        <taxon>Chelicerata</taxon>
        <taxon>Arachnida</taxon>
        <taxon>Acari</taxon>
        <taxon>Acariformes</taxon>
        <taxon>Sarcoptiformes</taxon>
        <taxon>Astigmata</taxon>
        <taxon>Psoroptidia</taxon>
        <taxon>Sarcoptoidea</taxon>
        <taxon>Sarcoptidae</taxon>
        <taxon>Sarcoptinae</taxon>
        <taxon>Sarcoptes</taxon>
    </lineage>
</organism>
<dbReference type="FunFam" id="1.10.10.60:FF:000142">
    <property type="entry name" value="homeobox protein OTX2 isoform X2"/>
    <property type="match status" value="1"/>
</dbReference>
<dbReference type="PANTHER" id="PTHR45793">
    <property type="entry name" value="HOMEOBOX PROTEIN"/>
    <property type="match status" value="1"/>
</dbReference>
<dbReference type="AlphaFoldDB" id="A0A834V8V8"/>
<feature type="region of interest" description="Disordered" evidence="8">
    <location>
        <begin position="419"/>
        <end position="446"/>
    </location>
</feature>
<protein>
    <submittedName>
        <fullName evidence="10">Homeobox protein OTX2</fullName>
    </submittedName>
</protein>
<evidence type="ECO:0000313" key="10">
    <source>
        <dbReference type="EMBL" id="KAF7488622.1"/>
    </source>
</evidence>
<evidence type="ECO:0000256" key="1">
    <source>
        <dbReference type="ARBA" id="ARBA00004123"/>
    </source>
</evidence>
<feature type="compositionally biased region" description="Low complexity" evidence="8">
    <location>
        <begin position="495"/>
        <end position="509"/>
    </location>
</feature>
<dbReference type="CDD" id="cd00086">
    <property type="entry name" value="homeodomain"/>
    <property type="match status" value="1"/>
</dbReference>
<dbReference type="EnsemblMetazoa" id="SSS_3757s_mrna">
    <property type="protein sequence ID" value="KAF7488622.1"/>
    <property type="gene ID" value="SSS_3757"/>
</dbReference>
<feature type="region of interest" description="Disordered" evidence="8">
    <location>
        <begin position="282"/>
        <end position="313"/>
    </location>
</feature>
<keyword evidence="5 6" id="KW-0539">Nucleus</keyword>
<reference evidence="12" key="1">
    <citation type="journal article" date="2020" name="PLoS Negl. Trop. Dis.">
        <title>High-quality nuclear genome for Sarcoptes scabiei-A critical resource for a neglected parasite.</title>
        <authorList>
            <person name="Korhonen P.K."/>
            <person name="Gasser R.B."/>
            <person name="Ma G."/>
            <person name="Wang T."/>
            <person name="Stroehlein A.J."/>
            <person name="Young N.D."/>
            <person name="Ang C.S."/>
            <person name="Fernando D.D."/>
            <person name="Lu H.C."/>
            <person name="Taylor S."/>
            <person name="Reynolds S.L."/>
            <person name="Mofiz E."/>
            <person name="Najaraj S.H."/>
            <person name="Gowda H."/>
            <person name="Madugundu A."/>
            <person name="Renuse S."/>
            <person name="Holt D."/>
            <person name="Pandey A."/>
            <person name="Papenfuss A.T."/>
            <person name="Fischer K."/>
        </authorList>
    </citation>
    <scope>NUCLEOTIDE SEQUENCE [LARGE SCALE GENOMIC DNA]</scope>
</reference>
<feature type="compositionally biased region" description="Polar residues" evidence="8">
    <location>
        <begin position="131"/>
        <end position="147"/>
    </location>
</feature>
<evidence type="ECO:0000256" key="8">
    <source>
        <dbReference type="SAM" id="MobiDB-lite"/>
    </source>
</evidence>
<evidence type="ECO:0000256" key="7">
    <source>
        <dbReference type="RuleBase" id="RU000682"/>
    </source>
</evidence>
<dbReference type="SUPFAM" id="SSF46689">
    <property type="entry name" value="Homeodomain-like"/>
    <property type="match status" value="1"/>
</dbReference>
<dbReference type="Pfam" id="PF00046">
    <property type="entry name" value="Homeodomain"/>
    <property type="match status" value="1"/>
</dbReference>
<sequence>MASIILSPKNDDYHHHHNLQQQQQRQHPQLNLSVENLDSEQRQQSKTDIVSVEIKNFDQTEFEIEENDLNENQNVMNRDDFSDSADQNILNRTHLDSLQNDVEISDDKPRDNVNDLSKECDDNFQIFVTENSVRPSSSEQSFPKTFFSSHRSSRLSSQPQPPPSSSSTISSSLSRFKLNAISNLNHKRSLDPRSDLTHNLSLSSDQSIKICPNLDHSKSSSPSSFFPANVDLKQEFFQTPNAASYQQIHLNLYRSDQQSSLLSIPSNRCSSENFQFKENSLNGHYHHSSSSLPPSPLSLLADQQSKPSQSSTSSLLPIISSASKSASFDPSALIYQQESRNFESSLETISTAVQSNPSQSNSINNSRNSALTFEEIESNDSSGTTMNSSHHAMSAYLKSNPYAMNGIAGITSPGDLLHPSVGYPGSISPNGPNQPPRKQRRERTTFTRAQLDILEALFGKTRYPDIFMREEVALKINLPESRVQVWFKNRRAKCRQQAQQAQNGNQSSKNRPKKVKSPPPTGSNTSSPPASLHRDSPYKPSSLSSITSSSNSTSSLCSSVTSNNSSANMSYSSIWSPAAIAPVSDLMAGNSCMQRATAAYHNHQMASNAPAPSGHCYPSQSYGHAPTYHYGNMDYHAMSAMPSMSHHTHLGASMSSAALNQMATPPMSAHMNPMSSHTGSHLAGVGQSRSSPHGSIQNDCLDYNPEKANWKFQSAFDILAKAAVLVSIKNVQKSKKGL</sequence>
<accession>A0A834V8V8</accession>
<evidence type="ECO:0000313" key="12">
    <source>
        <dbReference type="Proteomes" id="UP000070412"/>
    </source>
</evidence>
<comment type="subcellular location">
    <subcellularLocation>
        <location evidence="1 6 7">Nucleus</location>
    </subcellularLocation>
</comment>
<evidence type="ECO:0000256" key="4">
    <source>
        <dbReference type="ARBA" id="ARBA00023155"/>
    </source>
</evidence>
<dbReference type="InterPro" id="IPR017970">
    <property type="entry name" value="Homeobox_CS"/>
</dbReference>
<feature type="DNA-binding region" description="Homeobox" evidence="6">
    <location>
        <begin position="439"/>
        <end position="498"/>
    </location>
</feature>
<dbReference type="PROSITE" id="PS50071">
    <property type="entry name" value="HOMEOBOX_2"/>
    <property type="match status" value="1"/>
</dbReference>
<dbReference type="InterPro" id="IPR009057">
    <property type="entry name" value="Homeodomain-like_sf"/>
</dbReference>
<keyword evidence="2" id="KW-0217">Developmental protein</keyword>
<evidence type="ECO:0000256" key="2">
    <source>
        <dbReference type="ARBA" id="ARBA00022473"/>
    </source>
</evidence>
<feature type="region of interest" description="Disordered" evidence="8">
    <location>
        <begin position="1"/>
        <end position="27"/>
    </location>
</feature>
<feature type="compositionally biased region" description="Polar residues" evidence="8">
    <location>
        <begin position="687"/>
        <end position="696"/>
    </location>
</feature>
<dbReference type="EMBL" id="WVUK01000066">
    <property type="protein sequence ID" value="KAF7488622.1"/>
    <property type="molecule type" value="Genomic_DNA"/>
</dbReference>
<dbReference type="GO" id="GO:0000981">
    <property type="term" value="F:DNA-binding transcription factor activity, RNA polymerase II-specific"/>
    <property type="evidence" value="ECO:0007669"/>
    <property type="project" value="InterPro"/>
</dbReference>
<proteinExistence type="predicted"/>
<dbReference type="Proteomes" id="UP000070412">
    <property type="component" value="Unassembled WGS sequence"/>
</dbReference>
<evidence type="ECO:0000259" key="9">
    <source>
        <dbReference type="PROSITE" id="PS50071"/>
    </source>
</evidence>
<evidence type="ECO:0000256" key="5">
    <source>
        <dbReference type="ARBA" id="ARBA00023242"/>
    </source>
</evidence>
<keyword evidence="4 6" id="KW-0371">Homeobox</keyword>
<reference evidence="10" key="2">
    <citation type="submission" date="2020-01" db="EMBL/GenBank/DDBJ databases">
        <authorList>
            <person name="Korhonen P.K.K."/>
            <person name="Guangxu M.G."/>
            <person name="Wang T.W."/>
            <person name="Stroehlein A.J.S."/>
            <person name="Young N.D."/>
            <person name="Ang C.-S.A."/>
            <person name="Fernando D.W.F."/>
            <person name="Lu H.L."/>
            <person name="Taylor S.T."/>
            <person name="Ehtesham M.E.M."/>
            <person name="Najaraj S.H.N."/>
            <person name="Harsha G.H.G."/>
            <person name="Madugundu A.M."/>
            <person name="Renuse S.R."/>
            <person name="Holt D.H."/>
            <person name="Pandey A.P."/>
            <person name="Papenfuss A.P."/>
            <person name="Gasser R.B.G."/>
            <person name="Fischer K.F."/>
        </authorList>
    </citation>
    <scope>NUCLEOTIDE SEQUENCE</scope>
    <source>
        <strain evidence="10">SSS_KF_BRIS2020</strain>
    </source>
</reference>
<dbReference type="Gene3D" id="1.10.10.60">
    <property type="entry name" value="Homeodomain-like"/>
    <property type="match status" value="1"/>
</dbReference>
<gene>
    <name evidence="10" type="ORF">SSS_3757</name>
</gene>
<evidence type="ECO:0000313" key="11">
    <source>
        <dbReference type="EnsemblMetazoa" id="KAF7488622.1"/>
    </source>
</evidence>
<feature type="domain" description="Homeobox" evidence="9">
    <location>
        <begin position="437"/>
        <end position="497"/>
    </location>
</feature>
<feature type="compositionally biased region" description="Low complexity" evidence="8">
    <location>
        <begin position="288"/>
        <end position="313"/>
    </location>
</feature>
<evidence type="ECO:0000256" key="6">
    <source>
        <dbReference type="PROSITE-ProRule" id="PRU00108"/>
    </source>
</evidence>
<dbReference type="PANTHER" id="PTHR45793:SF5">
    <property type="entry name" value="HOMEOTIC PROTEIN OCELLILESS"/>
    <property type="match status" value="1"/>
</dbReference>
<feature type="compositionally biased region" description="Low complexity" evidence="8">
    <location>
        <begin position="148"/>
        <end position="158"/>
    </location>
</feature>
<reference evidence="11" key="3">
    <citation type="submission" date="2022-06" db="UniProtKB">
        <authorList>
            <consortium name="EnsemblMetazoa"/>
        </authorList>
    </citation>
    <scope>IDENTIFICATION</scope>
</reference>
<evidence type="ECO:0000256" key="3">
    <source>
        <dbReference type="ARBA" id="ARBA00023125"/>
    </source>
</evidence>
<feature type="compositionally biased region" description="Low complexity" evidence="8">
    <location>
        <begin position="522"/>
        <end position="531"/>
    </location>
</feature>
<dbReference type="PROSITE" id="PS00027">
    <property type="entry name" value="HOMEOBOX_1"/>
    <property type="match status" value="1"/>
</dbReference>
<keyword evidence="12" id="KW-1185">Reference proteome</keyword>
<dbReference type="GO" id="GO:0005634">
    <property type="term" value="C:nucleus"/>
    <property type="evidence" value="ECO:0007669"/>
    <property type="project" value="UniProtKB-SubCell"/>
</dbReference>
<feature type="compositionally biased region" description="Low complexity" evidence="8">
    <location>
        <begin position="541"/>
        <end position="559"/>
    </location>
</feature>
<keyword evidence="3 6" id="KW-0238">DNA-binding</keyword>
<feature type="region of interest" description="Disordered" evidence="8">
    <location>
        <begin position="672"/>
        <end position="696"/>
    </location>
</feature>
<dbReference type="OrthoDB" id="6159439at2759"/>